<reference evidence="3 4" key="1">
    <citation type="submission" date="2016-11" db="EMBL/GenBank/DDBJ databases">
        <authorList>
            <person name="Varghese N."/>
            <person name="Submissions S."/>
        </authorList>
    </citation>
    <scope>NUCLEOTIDE SEQUENCE [LARGE SCALE GENOMIC DNA]</scope>
    <source>
        <strain evidence="3 4">FD</strain>
    </source>
</reference>
<dbReference type="InterPro" id="IPR006119">
    <property type="entry name" value="Resolv_N"/>
</dbReference>
<dbReference type="InterPro" id="IPR050639">
    <property type="entry name" value="SSR_resolvase"/>
</dbReference>
<evidence type="ECO:0000313" key="4">
    <source>
        <dbReference type="Proteomes" id="UP000184012"/>
    </source>
</evidence>
<dbReference type="PROSITE" id="PS51736">
    <property type="entry name" value="RECOMBINASES_3"/>
    <property type="match status" value="1"/>
</dbReference>
<dbReference type="PANTHER" id="PTHR30461">
    <property type="entry name" value="DNA-INVERTASE FROM LAMBDOID PROPHAGE"/>
    <property type="match status" value="1"/>
</dbReference>
<protein>
    <submittedName>
        <fullName evidence="3">Site-specific DNA recombinase</fullName>
    </submittedName>
</protein>
<dbReference type="RefSeq" id="WP_073382447.1">
    <property type="nucleotide sequence ID" value="NZ_FRBP01000003.1"/>
</dbReference>
<dbReference type="CDD" id="cd00338">
    <property type="entry name" value="Ser_Recombinase"/>
    <property type="match status" value="1"/>
</dbReference>
<proteinExistence type="predicted"/>
<evidence type="ECO:0000259" key="2">
    <source>
        <dbReference type="PROSITE" id="PS51737"/>
    </source>
</evidence>
<dbReference type="PROSITE" id="PS51737">
    <property type="entry name" value="RECOMBINASE_DNA_BIND"/>
    <property type="match status" value="1"/>
</dbReference>
<dbReference type="InterPro" id="IPR036162">
    <property type="entry name" value="Resolvase-like_N_sf"/>
</dbReference>
<dbReference type="PANTHER" id="PTHR30461:SF23">
    <property type="entry name" value="DNA RECOMBINASE-RELATED"/>
    <property type="match status" value="1"/>
</dbReference>
<accession>A0AB74EWM8</accession>
<gene>
    <name evidence="3" type="ORF">SAMN04515649_103286</name>
</gene>
<organism evidence="3 4">
    <name type="scientific">Eubacterium callanderi</name>
    <dbReference type="NCBI Taxonomy" id="53442"/>
    <lineage>
        <taxon>Bacteria</taxon>
        <taxon>Bacillati</taxon>
        <taxon>Bacillota</taxon>
        <taxon>Clostridia</taxon>
        <taxon>Eubacteriales</taxon>
        <taxon>Eubacteriaceae</taxon>
        <taxon>Eubacterium</taxon>
    </lineage>
</organism>
<name>A0AB74EWM8_9FIRM</name>
<dbReference type="Pfam" id="PF07508">
    <property type="entry name" value="Recombinase"/>
    <property type="match status" value="1"/>
</dbReference>
<evidence type="ECO:0000313" key="3">
    <source>
        <dbReference type="EMBL" id="SHL23959.1"/>
    </source>
</evidence>
<feature type="domain" description="Recombinase" evidence="2">
    <location>
        <begin position="175"/>
        <end position="297"/>
    </location>
</feature>
<dbReference type="InterPro" id="IPR011109">
    <property type="entry name" value="DNA_bind_recombinase_dom"/>
</dbReference>
<dbReference type="Pfam" id="PF13408">
    <property type="entry name" value="Zn_ribbon_recom"/>
    <property type="match status" value="1"/>
</dbReference>
<dbReference type="EMBL" id="FRBP01000003">
    <property type="protein sequence ID" value="SHL23959.1"/>
    <property type="molecule type" value="Genomic_DNA"/>
</dbReference>
<evidence type="ECO:0000259" key="1">
    <source>
        <dbReference type="PROSITE" id="PS51736"/>
    </source>
</evidence>
<sequence>MKRITKIEPVNKKANKKLKVAAYARVSTDRDDQLISLDVQKNHYEKYIKARPNWEYAGLYFDEGISGTHMEKRNGLLKLLEDCERGKIDYVIVKSISRFSRNTIDSIETARKLCEKGIYIFFEKENIDTGKMDSELLLSIFSSLAESESRSISENNKWGIQKRYQNGTFKIGYPPYGYHNIDGQMVIDENQAEIVRLIFSEVLVGKSPGLIAKELNEKKIPSKRGKKWSSGVIHGMVRNEKYTGDVIFQKTFTDENFKHHVNYGERNQYYAKDHHEPIVSHDTFEKANNIIEKNGKEKGIEKYTDKYKNRYALSGKIVCDECGGKWKRVKLNSYFGFACNTHIKNINMCSMKTIPEDSIKLAFATMMNKLSSAREVVLLPLERNLKRSSNDMQLSRLEELESLLEKNTERKNQVMDFFTSGLLDPAVNSEEIMRLEEERKTIAKEQDLISKNLSGGHERQKSLEDILSYTAKKNIITEFDDALFLKYVDHIIVYSRTEIGFVMKFGPIFKERI</sequence>
<dbReference type="Pfam" id="PF00239">
    <property type="entry name" value="Resolvase"/>
    <property type="match status" value="1"/>
</dbReference>
<dbReference type="SMART" id="SM00857">
    <property type="entry name" value="Resolvase"/>
    <property type="match status" value="1"/>
</dbReference>
<comment type="caution">
    <text evidence="3">The sequence shown here is derived from an EMBL/GenBank/DDBJ whole genome shotgun (WGS) entry which is preliminary data.</text>
</comment>
<dbReference type="InterPro" id="IPR025827">
    <property type="entry name" value="Zn_ribbon_recom_dom"/>
</dbReference>
<dbReference type="InterPro" id="IPR038109">
    <property type="entry name" value="DNA_bind_recomb_sf"/>
</dbReference>
<dbReference type="SUPFAM" id="SSF53041">
    <property type="entry name" value="Resolvase-like"/>
    <property type="match status" value="1"/>
</dbReference>
<dbReference type="Gene3D" id="3.40.50.1390">
    <property type="entry name" value="Resolvase, N-terminal catalytic domain"/>
    <property type="match status" value="1"/>
</dbReference>
<dbReference type="AlphaFoldDB" id="A0AB74EWM8"/>
<dbReference type="Gene3D" id="3.90.1750.20">
    <property type="entry name" value="Putative Large Serine Recombinase, Chain B, Domain 2"/>
    <property type="match status" value="1"/>
</dbReference>
<dbReference type="GO" id="GO:0000150">
    <property type="term" value="F:DNA strand exchange activity"/>
    <property type="evidence" value="ECO:0007669"/>
    <property type="project" value="InterPro"/>
</dbReference>
<dbReference type="GO" id="GO:0003677">
    <property type="term" value="F:DNA binding"/>
    <property type="evidence" value="ECO:0007669"/>
    <property type="project" value="InterPro"/>
</dbReference>
<dbReference type="Proteomes" id="UP000184012">
    <property type="component" value="Unassembled WGS sequence"/>
</dbReference>
<feature type="domain" description="Resolvase/invertase-type recombinase catalytic" evidence="1">
    <location>
        <begin position="19"/>
        <end position="167"/>
    </location>
</feature>